<gene>
    <name evidence="5" type="ORF">KUTeg_016734</name>
</gene>
<dbReference type="PANTHER" id="PTHR48051">
    <property type="match status" value="1"/>
</dbReference>
<name>A0ABQ9ELU3_TEGGR</name>
<dbReference type="Pfam" id="PF13516">
    <property type="entry name" value="LRR_6"/>
    <property type="match status" value="1"/>
</dbReference>
<accession>A0ABQ9ELU3</accession>
<dbReference type="SMART" id="SM00365">
    <property type="entry name" value="LRR_SD22"/>
    <property type="match status" value="6"/>
</dbReference>
<evidence type="ECO:0000313" key="6">
    <source>
        <dbReference type="Proteomes" id="UP001217089"/>
    </source>
</evidence>
<dbReference type="PROSITE" id="PS51450">
    <property type="entry name" value="LRR"/>
    <property type="match status" value="6"/>
</dbReference>
<dbReference type="Proteomes" id="UP001217089">
    <property type="component" value="Unassembled WGS sequence"/>
</dbReference>
<dbReference type="SMART" id="SM00364">
    <property type="entry name" value="LRR_BAC"/>
    <property type="match status" value="7"/>
</dbReference>
<evidence type="ECO:0000259" key="4">
    <source>
        <dbReference type="Pfam" id="PF23598"/>
    </source>
</evidence>
<protein>
    <recommendedName>
        <fullName evidence="4">Disease resistance R13L4/SHOC-2-like LRR domain-containing protein</fullName>
    </recommendedName>
</protein>
<evidence type="ECO:0000313" key="5">
    <source>
        <dbReference type="EMBL" id="KAJ8306189.1"/>
    </source>
</evidence>
<dbReference type="PANTHER" id="PTHR48051:SF1">
    <property type="entry name" value="RAS SUPPRESSOR PROTEIN 1"/>
    <property type="match status" value="1"/>
</dbReference>
<dbReference type="EMBL" id="JARBDR010000813">
    <property type="protein sequence ID" value="KAJ8306189.1"/>
    <property type="molecule type" value="Genomic_DNA"/>
</dbReference>
<feature type="domain" description="Disease resistance R13L4/SHOC-2-like LRR" evidence="4">
    <location>
        <begin position="144"/>
        <end position="265"/>
    </location>
</feature>
<keyword evidence="2" id="KW-0677">Repeat</keyword>
<dbReference type="SMART" id="SM00369">
    <property type="entry name" value="LRR_TYP"/>
    <property type="match status" value="13"/>
</dbReference>
<dbReference type="SUPFAM" id="SSF52058">
    <property type="entry name" value="L domain-like"/>
    <property type="match status" value="2"/>
</dbReference>
<evidence type="ECO:0000256" key="3">
    <source>
        <dbReference type="SAM" id="MobiDB-lite"/>
    </source>
</evidence>
<dbReference type="InterPro" id="IPR050216">
    <property type="entry name" value="LRR_domain-containing"/>
</dbReference>
<dbReference type="Pfam" id="PF13855">
    <property type="entry name" value="LRR_8"/>
    <property type="match status" value="2"/>
</dbReference>
<organism evidence="5 6">
    <name type="scientific">Tegillarca granosa</name>
    <name type="common">Malaysian cockle</name>
    <name type="synonym">Anadara granosa</name>
    <dbReference type="NCBI Taxonomy" id="220873"/>
    <lineage>
        <taxon>Eukaryota</taxon>
        <taxon>Metazoa</taxon>
        <taxon>Spiralia</taxon>
        <taxon>Lophotrochozoa</taxon>
        <taxon>Mollusca</taxon>
        <taxon>Bivalvia</taxon>
        <taxon>Autobranchia</taxon>
        <taxon>Pteriomorphia</taxon>
        <taxon>Arcoida</taxon>
        <taxon>Arcoidea</taxon>
        <taxon>Arcidae</taxon>
        <taxon>Tegillarca</taxon>
    </lineage>
</organism>
<reference evidence="5 6" key="1">
    <citation type="submission" date="2022-12" db="EMBL/GenBank/DDBJ databases">
        <title>Chromosome-level genome of Tegillarca granosa.</title>
        <authorList>
            <person name="Kim J."/>
        </authorList>
    </citation>
    <scope>NUCLEOTIDE SEQUENCE [LARGE SCALE GENOMIC DNA]</scope>
    <source>
        <strain evidence="5">Teg-2019</strain>
        <tissue evidence="5">Adductor muscle</tissue>
    </source>
</reference>
<keyword evidence="1" id="KW-0433">Leucine-rich repeat</keyword>
<dbReference type="InterPro" id="IPR003591">
    <property type="entry name" value="Leu-rich_rpt_typical-subtyp"/>
</dbReference>
<dbReference type="Pfam" id="PF00560">
    <property type="entry name" value="LRR_1"/>
    <property type="match status" value="1"/>
</dbReference>
<dbReference type="PRINTS" id="PR00019">
    <property type="entry name" value="LEURICHRPT"/>
</dbReference>
<comment type="caution">
    <text evidence="5">The sequence shown here is derived from an EMBL/GenBank/DDBJ whole genome shotgun (WGS) entry which is preliminary data.</text>
</comment>
<keyword evidence="6" id="KW-1185">Reference proteome</keyword>
<dbReference type="InterPro" id="IPR001611">
    <property type="entry name" value="Leu-rich_rpt"/>
</dbReference>
<proteinExistence type="predicted"/>
<sequence length="612" mass="68962">MAFRGKKKSQFGRVPDPVTQGVHPSILKQARRSGQLNLTSRGLSTVPDAVWYLHQEIPGETQDVSFDQNPGEAWWDQVDLTKLILASNFLVAIPDDIRNFPYLSVLDLHDNRMETLPDALNSLEHLIILDISRNRFKVFPRIVCEIYSLGSLHLEHNELVKLDGDIGNLPKLEDLDISHNAITGLPEGIGNMRKLRKLNVSHNKISYIPIEIGTMTELRLLDANNNQLEYVPPEIGNLKNIEQLYLRHNKLKELPLLEFCSNLKELHLGNNGLLAVSAEFLKKLESVTVLDLRDNKLSEFPPEVSFMSNLERIDLSNNNLSQLPFSLGGIQSLNSIVLDGNPMKTIRRDIILRGTVELKKYLQGKMPEAPEEAPDKVKGVWNYKGQSGIIGGDAGGIKAHEVQQSKLLNLSGRNMDSIPDDIMAVAMKGQVNTVNISKNNYKDLPRNLILLEGTLRHLDVSFNKLTYLHSEISLYLKLTSLDLRNNYLENLPLVMESLQELRELIISYNRFKELPMVIYHLKKLEILMADNNSISAIDVEGFRSMSMIATLDLQNNNIANIPPELGLCTQLKALELSGNPCRNPRPAILAKGTNAILEYLRSRIVQPKYASY</sequence>
<evidence type="ECO:0000256" key="1">
    <source>
        <dbReference type="ARBA" id="ARBA00022614"/>
    </source>
</evidence>
<dbReference type="InterPro" id="IPR055414">
    <property type="entry name" value="LRR_R13L4/SHOC2-like"/>
</dbReference>
<feature type="compositionally biased region" description="Basic residues" evidence="3">
    <location>
        <begin position="1"/>
        <end position="10"/>
    </location>
</feature>
<feature type="region of interest" description="Disordered" evidence="3">
    <location>
        <begin position="1"/>
        <end position="22"/>
    </location>
</feature>
<dbReference type="InterPro" id="IPR032675">
    <property type="entry name" value="LRR_dom_sf"/>
</dbReference>
<evidence type="ECO:0000256" key="2">
    <source>
        <dbReference type="ARBA" id="ARBA00022737"/>
    </source>
</evidence>
<dbReference type="Pfam" id="PF23598">
    <property type="entry name" value="LRR_14"/>
    <property type="match status" value="1"/>
</dbReference>
<dbReference type="Gene3D" id="3.80.10.10">
    <property type="entry name" value="Ribonuclease Inhibitor"/>
    <property type="match status" value="2"/>
</dbReference>